<feature type="compositionally biased region" description="Polar residues" evidence="8">
    <location>
        <begin position="908"/>
        <end position="917"/>
    </location>
</feature>
<feature type="compositionally biased region" description="Basic and acidic residues" evidence="8">
    <location>
        <begin position="582"/>
        <end position="591"/>
    </location>
</feature>
<feature type="compositionally biased region" description="Basic and acidic residues" evidence="8">
    <location>
        <begin position="919"/>
        <end position="936"/>
    </location>
</feature>
<dbReference type="InterPro" id="IPR016024">
    <property type="entry name" value="ARM-type_fold"/>
</dbReference>
<feature type="compositionally biased region" description="Basic and acidic residues" evidence="8">
    <location>
        <begin position="1387"/>
        <end position="1397"/>
    </location>
</feature>
<feature type="compositionally biased region" description="Low complexity" evidence="8">
    <location>
        <begin position="652"/>
        <end position="661"/>
    </location>
</feature>
<comment type="caution">
    <text evidence="10">The sequence shown here is derived from an EMBL/GenBank/DDBJ whole genome shotgun (WGS) entry which is preliminary data.</text>
</comment>
<feature type="compositionally biased region" description="Polar residues" evidence="8">
    <location>
        <begin position="800"/>
        <end position="817"/>
    </location>
</feature>
<organism evidence="10 11">
    <name type="scientific">Coemansia spiralis</name>
    <dbReference type="NCBI Taxonomy" id="417178"/>
    <lineage>
        <taxon>Eukaryota</taxon>
        <taxon>Fungi</taxon>
        <taxon>Fungi incertae sedis</taxon>
        <taxon>Zoopagomycota</taxon>
        <taxon>Kickxellomycotina</taxon>
        <taxon>Kickxellomycetes</taxon>
        <taxon>Kickxellales</taxon>
        <taxon>Kickxellaceae</taxon>
        <taxon>Coemansia</taxon>
    </lineage>
</organism>
<feature type="compositionally biased region" description="Low complexity" evidence="8">
    <location>
        <begin position="692"/>
        <end position="721"/>
    </location>
</feature>
<dbReference type="PANTHER" id="PTHR23253">
    <property type="entry name" value="EUKARYOTIC TRANSLATION INITIATION FACTOR 4 GAMMA"/>
    <property type="match status" value="1"/>
</dbReference>
<keyword evidence="6" id="KW-0694">RNA-binding</keyword>
<evidence type="ECO:0000259" key="9">
    <source>
        <dbReference type="PROSITE" id="PS51366"/>
    </source>
</evidence>
<evidence type="ECO:0000256" key="6">
    <source>
        <dbReference type="ARBA" id="ARBA00022884"/>
    </source>
</evidence>
<feature type="compositionally biased region" description="Polar residues" evidence="8">
    <location>
        <begin position="172"/>
        <end position="182"/>
    </location>
</feature>
<feature type="compositionally biased region" description="Polar residues" evidence="8">
    <location>
        <begin position="230"/>
        <end position="241"/>
    </location>
</feature>
<comment type="subcellular location">
    <subcellularLocation>
        <location evidence="1">Cytoplasm</location>
    </subcellularLocation>
</comment>
<evidence type="ECO:0000256" key="7">
    <source>
        <dbReference type="ARBA" id="ARBA00022917"/>
    </source>
</evidence>
<feature type="compositionally biased region" description="Acidic residues" evidence="8">
    <location>
        <begin position="773"/>
        <end position="787"/>
    </location>
</feature>
<feature type="compositionally biased region" description="Low complexity" evidence="8">
    <location>
        <begin position="1450"/>
        <end position="1474"/>
    </location>
</feature>
<dbReference type="InterPro" id="IPR003890">
    <property type="entry name" value="MIF4G-like_typ-3"/>
</dbReference>
<dbReference type="Gene3D" id="1.25.40.180">
    <property type="match status" value="2"/>
</dbReference>
<feature type="compositionally biased region" description="Low complexity" evidence="8">
    <location>
        <begin position="1407"/>
        <end position="1419"/>
    </location>
</feature>
<keyword evidence="5" id="KW-0597">Phosphoprotein</keyword>
<evidence type="ECO:0000313" key="10">
    <source>
        <dbReference type="EMBL" id="KAJ2688415.1"/>
    </source>
</evidence>
<feature type="region of interest" description="Disordered" evidence="8">
    <location>
        <begin position="861"/>
        <end position="1001"/>
    </location>
</feature>
<evidence type="ECO:0000313" key="11">
    <source>
        <dbReference type="Proteomes" id="UP001151516"/>
    </source>
</evidence>
<dbReference type="Pfam" id="PF02847">
    <property type="entry name" value="MA3"/>
    <property type="match status" value="1"/>
</dbReference>
<feature type="compositionally biased region" description="Low complexity" evidence="8">
    <location>
        <begin position="70"/>
        <end position="104"/>
    </location>
</feature>
<feature type="region of interest" description="Disordered" evidence="8">
    <location>
        <begin position="1288"/>
        <end position="1476"/>
    </location>
</feature>
<dbReference type="OrthoDB" id="514777at2759"/>
<name>A0A9W8GNE8_9FUNG</name>
<feature type="compositionally biased region" description="Polar residues" evidence="8">
    <location>
        <begin position="500"/>
        <end position="534"/>
    </location>
</feature>
<comment type="similarity">
    <text evidence="2">Belongs to the eukaryotic initiation factor 4G family.</text>
</comment>
<keyword evidence="3" id="KW-0963">Cytoplasm</keyword>
<feature type="compositionally biased region" description="Gly residues" evidence="8">
    <location>
        <begin position="970"/>
        <end position="990"/>
    </location>
</feature>
<feature type="compositionally biased region" description="Low complexity" evidence="8">
    <location>
        <begin position="28"/>
        <end position="59"/>
    </location>
</feature>
<keyword evidence="11" id="KW-1185">Reference proteome</keyword>
<feature type="compositionally biased region" description="Low complexity" evidence="8">
    <location>
        <begin position="878"/>
        <end position="890"/>
    </location>
</feature>
<feature type="region of interest" description="Disordered" evidence="8">
    <location>
        <begin position="574"/>
        <end position="593"/>
    </location>
</feature>
<evidence type="ECO:0000256" key="8">
    <source>
        <dbReference type="SAM" id="MobiDB-lite"/>
    </source>
</evidence>
<dbReference type="GO" id="GO:0003743">
    <property type="term" value="F:translation initiation factor activity"/>
    <property type="evidence" value="ECO:0007669"/>
    <property type="project" value="UniProtKB-KW"/>
</dbReference>
<feature type="domain" description="MI" evidence="9">
    <location>
        <begin position="1480"/>
        <end position="1601"/>
    </location>
</feature>
<dbReference type="EMBL" id="JANBTX010000047">
    <property type="protein sequence ID" value="KAJ2688415.1"/>
    <property type="molecule type" value="Genomic_DNA"/>
</dbReference>
<gene>
    <name evidence="10" type="ORF">IWW39_002244</name>
</gene>
<dbReference type="Proteomes" id="UP001151516">
    <property type="component" value="Unassembled WGS sequence"/>
</dbReference>
<evidence type="ECO:0000256" key="5">
    <source>
        <dbReference type="ARBA" id="ARBA00022553"/>
    </source>
</evidence>
<feature type="compositionally biased region" description="Low complexity" evidence="8">
    <location>
        <begin position="144"/>
        <end position="163"/>
    </location>
</feature>
<feature type="region of interest" description="Disordered" evidence="8">
    <location>
        <begin position="462"/>
        <end position="562"/>
    </location>
</feature>
<protein>
    <recommendedName>
        <fullName evidence="9">MI domain-containing protein</fullName>
    </recommendedName>
</protein>
<keyword evidence="7" id="KW-0648">Protein biosynthesis</keyword>
<evidence type="ECO:0000256" key="2">
    <source>
        <dbReference type="ARBA" id="ARBA00005775"/>
    </source>
</evidence>
<feature type="compositionally biased region" description="Acidic residues" evidence="8">
    <location>
        <begin position="743"/>
        <end position="765"/>
    </location>
</feature>
<feature type="region of interest" description="Disordered" evidence="8">
    <location>
        <begin position="1"/>
        <end position="352"/>
    </location>
</feature>
<proteinExistence type="inferred from homology"/>
<feature type="compositionally biased region" description="Low complexity" evidence="8">
    <location>
        <begin position="462"/>
        <end position="471"/>
    </location>
</feature>
<keyword evidence="4" id="KW-0396">Initiation factor</keyword>
<dbReference type="GO" id="GO:0003729">
    <property type="term" value="F:mRNA binding"/>
    <property type="evidence" value="ECO:0007669"/>
    <property type="project" value="TreeGrafter"/>
</dbReference>
<dbReference type="FunFam" id="1.25.40.180:FF:000020">
    <property type="entry name" value="Eukaryotic translation initiation factor subunit"/>
    <property type="match status" value="1"/>
</dbReference>
<dbReference type="SUPFAM" id="SSF48371">
    <property type="entry name" value="ARM repeat"/>
    <property type="match status" value="2"/>
</dbReference>
<feature type="compositionally biased region" description="Basic and acidic residues" evidence="8">
    <location>
        <begin position="662"/>
        <end position="681"/>
    </location>
</feature>
<feature type="compositionally biased region" description="Low complexity" evidence="8">
    <location>
        <begin position="216"/>
        <end position="226"/>
    </location>
</feature>
<evidence type="ECO:0000256" key="4">
    <source>
        <dbReference type="ARBA" id="ARBA00022540"/>
    </source>
</evidence>
<accession>A0A9W8GNE8</accession>
<reference evidence="10" key="1">
    <citation type="submission" date="2022-07" db="EMBL/GenBank/DDBJ databases">
        <title>Phylogenomic reconstructions and comparative analyses of Kickxellomycotina fungi.</title>
        <authorList>
            <person name="Reynolds N.K."/>
            <person name="Stajich J.E."/>
            <person name="Barry K."/>
            <person name="Grigoriev I.V."/>
            <person name="Crous P."/>
            <person name="Smith M.E."/>
        </authorList>
    </citation>
    <scope>NUCLEOTIDE SEQUENCE</scope>
    <source>
        <strain evidence="10">CBS 109367</strain>
    </source>
</reference>
<feature type="compositionally biased region" description="Polar residues" evidence="8">
    <location>
        <begin position="7"/>
        <end position="21"/>
    </location>
</feature>
<feature type="region of interest" description="Disordered" evidence="8">
    <location>
        <begin position="619"/>
        <end position="817"/>
    </location>
</feature>
<dbReference type="GO" id="GO:0010494">
    <property type="term" value="C:cytoplasmic stress granule"/>
    <property type="evidence" value="ECO:0007669"/>
    <property type="project" value="UniProtKB-ARBA"/>
</dbReference>
<dbReference type="SMART" id="SM00543">
    <property type="entry name" value="MIF4G"/>
    <property type="match status" value="1"/>
</dbReference>
<evidence type="ECO:0000256" key="3">
    <source>
        <dbReference type="ARBA" id="ARBA00022490"/>
    </source>
</evidence>
<dbReference type="PROSITE" id="PS51366">
    <property type="entry name" value="MI"/>
    <property type="match status" value="1"/>
</dbReference>
<sequence>MSDNRSKVSANSKTSNSSRQPALTYAETANNRSNRSTSSADATQPASGPGAPATAAAVVAGGGKHNQHRPSFNGANGSGASSGAPAVGRGNSGAAKGGAAANVRSRSRDAPVRLPSRNSVSSAAAPAIQFGSLNQQARPPSPPAAQRAAPATATATSGGVPAALAKPVSKPSFGSIQSSSEDSAAAKQPAGNHASSISGAADSSVRPAQHGRQQHHQSQQNQQQQHRPGSRSSNHSRQSQGFVPGRKDSGSFKHTGPKSGPKPHEQQQPSEAPHHPPHYDGGYHVSQPPAMAMPGPPGPPHPQSNMGAQQPPHYTNPYRNQGHPHVRPPHSQGPGGPYKPQAGVHYPPHHMGSQPMPQPMGYGMPAPGQPPMQGPIMTTQPGMQPMAGWMAPPPHQYAYMPMGGPGYDQYYRASPAAGGPPPPPHNMYGMPSYGVPNSTHGMPSQIGAPGIMQGPMGGAPMPGMTAAPMGGQHHHHGAHGGLSASAPTFVPGRRPVRIVNPNTNEEVDISQQRLRSVSTASSTPQHAPSGTASPATGLVVERRESAATQVEAAPAEDDSMPKFKIPSARKVNIVNPNLLPKPDSEVTKPKQEPATLAAAEAAVVPATVDAAKQAVAVADGAEPMDVDEKAEATTTDSPAEAPPLAQPKSSDAEAATAAVEQAEPKVEAVAEDEPAKPKEAESVDDLTESLSKATLVEAAEASATAVDTTATEAVPEAAASADAEDKPATLPSDESSAAQGEEQVAEEEDEDEDMEGDEQAEEYDETPAKSDDGEVSEEGEINEDDDTEAKSDTQRPPPLTTSRSRQVTFSEPPSATRRTLTPAEIVELYAGELVVPVIVGEILRYPRVFLDRFDGLCEAPPNFHFEISNTDERRSADRASGMRRSTSGSSRPRDPAPQSGFGGMGNFRHTQAPNPVASSEERFRQSTNELRGRADGGRGAMMGARPPSGQFRGPGGGRESRGGRTTSTRGGRGGGRGASSGRGGRGGSQHGGDRGGPPQIDLANVKPLEKSENRYVAKALRVGKDAVEDEMDEEVFDRRMRVLLNKLTLDNFDPVSDELLAWGNKSVNETDGRVLRHLVMLVYQKAIDEPNWASMYARLCYKMFCDVDKKVEDRNLLTKDGKYLSGGFLVRKYLLTRCQEDFERGWKVEIPQDMESEEYYDAMKIKRRGLGLVRFICELFLLDILTVRIMHECVKRLLSNVETPEEEETESLAKLLTTVGKKLDKPEAKNYMDAYFVRIQAMSVNKHLTSRIRFMLKDVIELRGNGWVARMADAGPKTIAEIHEDVERKKQAEAAMRRAPSHSGRRTDSHSGRGEGPGGRRSGWNTVGGPSGSGRNDQNQHVGDLSGFGNLSRSRQQRGENAPPPGSNPFGAFTSGLRGWSGGSSDLRGKNRDERPRSLVLGPGGRSFSSSSRADSASATPEPVGTRNMFDLLINDEDDESHAPPRAEPVKAPSKPAESKASAPVPVSAPAPAKTMDTATMQRKIKGMIDEYTSIKDDMEFVECFKELGEDNFQLAVFEIANNLMDRRYSHTEQVAKGMRALRINNVLSEDTAVAGLAEYSELLEDMAIDAPNAYKFFGILVASVRVPLTRVAEALGDLATNVAASQPPAMPVVCAYIKHCVEVEGEDRMRDAVAEAKFDVAKFLGKDAVVPSALKSNELLSLFPQLA</sequence>
<dbReference type="PANTHER" id="PTHR23253:SF9">
    <property type="entry name" value="EUKARYOTIC TRANSLATION INITIATION FACTOR 4 GAMMA 2"/>
    <property type="match status" value="1"/>
</dbReference>
<dbReference type="Pfam" id="PF02854">
    <property type="entry name" value="MIF4G"/>
    <property type="match status" value="1"/>
</dbReference>
<dbReference type="InterPro" id="IPR003891">
    <property type="entry name" value="Initiation_fac_eIF4g_MI"/>
</dbReference>
<evidence type="ECO:0000256" key="1">
    <source>
        <dbReference type="ARBA" id="ARBA00004496"/>
    </source>
</evidence>
<dbReference type="GO" id="GO:0016281">
    <property type="term" value="C:eukaryotic translation initiation factor 4F complex"/>
    <property type="evidence" value="ECO:0007669"/>
    <property type="project" value="TreeGrafter"/>
</dbReference>